<dbReference type="Pfam" id="PF13517">
    <property type="entry name" value="FG-GAP_3"/>
    <property type="match status" value="2"/>
</dbReference>
<dbReference type="InterPro" id="IPR013517">
    <property type="entry name" value="FG-GAP"/>
</dbReference>
<dbReference type="Gene3D" id="2.130.10.130">
    <property type="entry name" value="Integrin alpha, N-terminal"/>
    <property type="match status" value="1"/>
</dbReference>
<accession>A0AAU8AR68</accession>
<geneLocation type="plasmid" evidence="2">
    <name>unnamed2</name>
</geneLocation>
<protein>
    <submittedName>
        <fullName evidence="2">FG-GAP-like repeat-containing protein</fullName>
    </submittedName>
</protein>
<proteinExistence type="predicted"/>
<dbReference type="PANTHER" id="PTHR45460:SF2">
    <property type="entry name" value="ALPHA 1,3 GLUCANASE, GH71 FAMILY (EUROFUNG)"/>
    <property type="match status" value="1"/>
</dbReference>
<dbReference type="AlphaFoldDB" id="A0AAU8AR68"/>
<dbReference type="InterPro" id="IPR028994">
    <property type="entry name" value="Integrin_alpha_N"/>
</dbReference>
<evidence type="ECO:0000313" key="2">
    <source>
        <dbReference type="EMBL" id="XCC97356.1"/>
    </source>
</evidence>
<dbReference type="PANTHER" id="PTHR45460">
    <property type="entry name" value="SIMILAR TO CYSTEINE PROTEINASE"/>
    <property type="match status" value="1"/>
</dbReference>
<dbReference type="SUPFAM" id="SSF69318">
    <property type="entry name" value="Integrin alpha N-terminal domain"/>
    <property type="match status" value="2"/>
</dbReference>
<gene>
    <name evidence="2" type="ORF">PVT71_25170</name>
</gene>
<dbReference type="CDD" id="cd02795">
    <property type="entry name" value="CBM6-CBM35-CBM36_like"/>
    <property type="match status" value="1"/>
</dbReference>
<sequence>MPATSFMASVFDFPDFAFAAPIGPGLTEAETLTIANGYTIAANPHASAESYLQASGASSRAGGIFGGTAGLYDLSLSYFDESDGRSYMEVLVNGAVVAAFDWESASGAAIVTKASAAETTVSGLVLAAGDVIELRGQGDGGEPLRTDAIGIRASATPALGEGFVIEAEDLQILSGFTVAGNGAASGGQTLQHTGGGTARAAYTVQQAGSFDLAIGYFDESDGASSMQVLVNDAVVAEFDWDAATGATIASTQSRASQVIEALDLAAGDVIELRGQGNGGEPLRVDYLEFSAVEGGSGGPVPQVRSLDLAFARDGEMRIALNDGSGHFTEQATGVPSGDGLRILDMDGDGDTDFFSVAITSDVFPAPEYSDLPQEISFELTTTVYENDGTGSFTAHSTTESFGLTLKSYPSGWLEYATQVLEFGTPGDMDGDGDIDLPAFSVAGEAIAMFENDGEGSFTLRLIDLPSGLPEPGYYGNALILADMNGDPLPDLLLSSDYELSATWVLINDGAGGFETAGYMQQSDDGNALETVADLDGDGDNDVMYLAVSEGGGLFSYLNDGTGAQAPGAGPSFYGAESPGFFVVGNFDAEPGLEVVAAGIDDPSQGFEPGLRVFDITGTPDGLGMEIVSFDPAIRGSVREAADFDGDGDLDMLLTTRDASSEVLVLFNDGAANFTAVPAGVAEVPAEVRQFGADVYTGYFDDPMMVA</sequence>
<dbReference type="EMBL" id="CP123387">
    <property type="protein sequence ID" value="XCC97356.1"/>
    <property type="molecule type" value="Genomic_DNA"/>
</dbReference>
<name>A0AAU8AR68_9RHOB</name>
<keyword evidence="2" id="KW-0614">Plasmid</keyword>
<dbReference type="Gene3D" id="2.60.120.260">
    <property type="entry name" value="Galactose-binding domain-like"/>
    <property type="match status" value="1"/>
</dbReference>
<evidence type="ECO:0000256" key="1">
    <source>
        <dbReference type="ARBA" id="ARBA00022729"/>
    </source>
</evidence>
<dbReference type="RefSeq" id="WP_353476248.1">
    <property type="nucleotide sequence ID" value="NZ_CP123387.1"/>
</dbReference>
<organism evidence="2">
    <name type="scientific">Alloyangia sp. H15</name>
    <dbReference type="NCBI Taxonomy" id="3029062"/>
    <lineage>
        <taxon>Bacteria</taxon>
        <taxon>Pseudomonadati</taxon>
        <taxon>Pseudomonadota</taxon>
        <taxon>Alphaproteobacteria</taxon>
        <taxon>Rhodobacterales</taxon>
        <taxon>Roseobacteraceae</taxon>
        <taxon>Alloyangia</taxon>
    </lineage>
</organism>
<keyword evidence="1" id="KW-0732">Signal</keyword>
<reference evidence="2" key="1">
    <citation type="submission" date="2023-02" db="EMBL/GenBank/DDBJ databases">
        <title>Description and genomic characterization of Salipiger bruguierae sp. nov., isolated from the sediment of mangrove plant Bruguiera sexangula.</title>
        <authorList>
            <person name="Long M."/>
        </authorList>
    </citation>
    <scope>NUCLEOTIDE SEQUENCE</scope>
    <source>
        <strain evidence="2">H15</strain>
        <plasmid evidence="2">unnamed2</plasmid>
    </source>
</reference>